<proteinExistence type="predicted"/>
<dbReference type="InterPro" id="IPR052192">
    <property type="entry name" value="Insect_Ionotropic_Sensory_Rcpt"/>
</dbReference>
<evidence type="ECO:0008006" key="12">
    <source>
        <dbReference type="Google" id="ProtNLM"/>
    </source>
</evidence>
<feature type="transmembrane region" description="Helical" evidence="8">
    <location>
        <begin position="342"/>
        <end position="359"/>
    </location>
</feature>
<evidence type="ECO:0000256" key="9">
    <source>
        <dbReference type="SAM" id="SignalP"/>
    </source>
</evidence>
<feature type="transmembrane region" description="Helical" evidence="8">
    <location>
        <begin position="365"/>
        <end position="384"/>
    </location>
</feature>
<keyword evidence="5 8" id="KW-0472">Membrane</keyword>
<evidence type="ECO:0000256" key="6">
    <source>
        <dbReference type="ARBA" id="ARBA00023170"/>
    </source>
</evidence>
<comment type="subcellular location">
    <subcellularLocation>
        <location evidence="1">Cell membrane</location>
        <topology evidence="1">Multi-pass membrane protein</topology>
    </subcellularLocation>
</comment>
<evidence type="ECO:0000256" key="8">
    <source>
        <dbReference type="SAM" id="Phobius"/>
    </source>
</evidence>
<evidence type="ECO:0000256" key="2">
    <source>
        <dbReference type="ARBA" id="ARBA00022475"/>
    </source>
</evidence>
<keyword evidence="11" id="KW-1185">Reference proteome</keyword>
<organism evidence="10 11">
    <name type="scientific">Stomoxys calcitrans</name>
    <name type="common">Stable fly</name>
    <name type="synonym">Conops calcitrans</name>
    <dbReference type="NCBI Taxonomy" id="35570"/>
    <lineage>
        <taxon>Eukaryota</taxon>
        <taxon>Metazoa</taxon>
        <taxon>Ecdysozoa</taxon>
        <taxon>Arthropoda</taxon>
        <taxon>Hexapoda</taxon>
        <taxon>Insecta</taxon>
        <taxon>Pterygota</taxon>
        <taxon>Neoptera</taxon>
        <taxon>Endopterygota</taxon>
        <taxon>Diptera</taxon>
        <taxon>Brachycera</taxon>
        <taxon>Muscomorpha</taxon>
        <taxon>Muscoidea</taxon>
        <taxon>Muscidae</taxon>
        <taxon>Stomoxys</taxon>
    </lineage>
</organism>
<feature type="transmembrane region" description="Helical" evidence="8">
    <location>
        <begin position="553"/>
        <end position="574"/>
    </location>
</feature>
<protein>
    <recommendedName>
        <fullName evidence="12">Ionotropic glutamate receptor C-terminal domain-containing protein</fullName>
    </recommendedName>
</protein>
<reference evidence="10" key="1">
    <citation type="submission" date="2020-05" db="UniProtKB">
        <authorList>
            <consortium name="EnsemblMetazoa"/>
        </authorList>
    </citation>
    <scope>IDENTIFICATION</scope>
    <source>
        <strain evidence="10">USDA</strain>
    </source>
</reference>
<sequence>MQRITPIILYLSLGVLQTQYILNVGISIEEVVLQVNREHNIEINIFVNINHEVQKLQMEDPLDQLAHQYHNLPKIIETNTSAVKQLRGAHSANSLTMVFITWENVNTTFLALDKLLHELHFTSIIFIYLNPYELERELMYIFHMCWNYGFTSVMVWSDQKLYTYHPYPKVEIKRVNNVSQFADKSHLENFHQFEWLQPTVEFPPRFYSYTNRYGQKVYSGYLYKLIYLFLTGHNASIEFFLFDMWSTNDSNQNLLQKCSVKRCALAPVLYNYHPTILASYCPYLAKGLFIVPSAKEIPESLYLIMPFDAPIWFIIIFCGFLFFILINGIATLRHSNYDFGHAFLDAFKIIMFLAVSSSMERSLKNFGLNLLFLFTGIFLTNYYVSSLWSLYTSKVYETELTLLADIERTNLKIFVYEPDLENFALLESLPPIISQRYYPGDKSLFHQYRKNLNMTYLYTGLEDLVDYIFLQQTFLKRPFAKKLSETFFHQPFIVAMVHRSPLYEQFNRYLSRIFEHGILSKFITDSYWEGIVGGEFKLLKDPAEQYVALNMTYFQYAFVILVFTWIGAFLVLLLELACHSS</sequence>
<name>A0A2Y9D4M2_STOCA</name>
<evidence type="ECO:0000256" key="7">
    <source>
        <dbReference type="ARBA" id="ARBA00023180"/>
    </source>
</evidence>
<feature type="transmembrane region" description="Helical" evidence="8">
    <location>
        <begin position="311"/>
        <end position="330"/>
    </location>
</feature>
<dbReference type="VEuPathDB" id="VectorBase:SCAU016924"/>
<feature type="chain" id="PRO_5016106367" description="Ionotropic glutamate receptor C-terminal domain-containing protein" evidence="9">
    <location>
        <begin position="19"/>
        <end position="581"/>
    </location>
</feature>
<accession>A0A2Y9D4M2</accession>
<evidence type="ECO:0000256" key="4">
    <source>
        <dbReference type="ARBA" id="ARBA00022989"/>
    </source>
</evidence>
<dbReference type="AlphaFoldDB" id="A0A2Y9D4M2"/>
<dbReference type="EnsemblMetazoa" id="SCAU016924-RA">
    <property type="protein sequence ID" value="SCAU016924-PA"/>
    <property type="gene ID" value="SCAU016924"/>
</dbReference>
<dbReference type="Proteomes" id="UP000095300">
    <property type="component" value="Unassembled WGS sequence"/>
</dbReference>
<keyword evidence="4 8" id="KW-1133">Transmembrane helix</keyword>
<evidence type="ECO:0000256" key="5">
    <source>
        <dbReference type="ARBA" id="ARBA00023136"/>
    </source>
</evidence>
<dbReference type="PANTHER" id="PTHR42643">
    <property type="entry name" value="IONOTROPIC RECEPTOR 20A-RELATED"/>
    <property type="match status" value="1"/>
</dbReference>
<feature type="transmembrane region" description="Helical" evidence="8">
    <location>
        <begin position="221"/>
        <end position="242"/>
    </location>
</feature>
<dbReference type="PANTHER" id="PTHR42643:SF39">
    <property type="entry name" value="IONOTROPIC RECEPTOR 56A-RELATED"/>
    <property type="match status" value="1"/>
</dbReference>
<keyword evidence="9" id="KW-0732">Signal</keyword>
<evidence type="ECO:0000313" key="11">
    <source>
        <dbReference type="Proteomes" id="UP000095300"/>
    </source>
</evidence>
<feature type="signal peptide" evidence="9">
    <location>
        <begin position="1"/>
        <end position="18"/>
    </location>
</feature>
<keyword evidence="7" id="KW-0325">Glycoprotein</keyword>
<keyword evidence="2" id="KW-1003">Cell membrane</keyword>
<keyword evidence="6" id="KW-0675">Receptor</keyword>
<evidence type="ECO:0000256" key="1">
    <source>
        <dbReference type="ARBA" id="ARBA00004651"/>
    </source>
</evidence>
<dbReference type="GO" id="GO:0005886">
    <property type="term" value="C:plasma membrane"/>
    <property type="evidence" value="ECO:0007669"/>
    <property type="project" value="UniProtKB-SubCell"/>
</dbReference>
<evidence type="ECO:0000313" key="10">
    <source>
        <dbReference type="EnsemblMetazoa" id="SCAU016924-PA"/>
    </source>
</evidence>
<evidence type="ECO:0000256" key="3">
    <source>
        <dbReference type="ARBA" id="ARBA00022692"/>
    </source>
</evidence>
<keyword evidence="3 8" id="KW-0812">Transmembrane</keyword>